<feature type="binding site" evidence="2">
    <location>
        <position position="111"/>
    </location>
    <ligand>
        <name>Fe cation</name>
        <dbReference type="ChEBI" id="CHEBI:24875"/>
    </ligand>
</feature>
<sequence>MNYKKILENKGLSVTNARLMVLEYFDISGKAQSMSSLLKAIKGSNRITLYRTLKQFVDKQILMSFSGDNNLPVYCISQAIHIKETYVSQAIFICNKCKTVITREVHTSIIETVFSEFLIKNEKILIKGYCPNCSKNIKL</sequence>
<dbReference type="RefSeq" id="WP_131329266.1">
    <property type="nucleotide sequence ID" value="NZ_CP044016.1"/>
</dbReference>
<comment type="cofactor">
    <cofactor evidence="1">
        <name>Zn(2+)</name>
        <dbReference type="ChEBI" id="CHEBI:29105"/>
    </cofactor>
    <text evidence="1">Binds 1 zinc ion per subunit.</text>
</comment>
<feature type="binding site" evidence="1">
    <location>
        <position position="130"/>
    </location>
    <ligand>
        <name>Zn(2+)</name>
        <dbReference type="ChEBI" id="CHEBI:29105"/>
    </ligand>
</feature>
<dbReference type="InterPro" id="IPR002481">
    <property type="entry name" value="FUR"/>
</dbReference>
<evidence type="ECO:0000256" key="1">
    <source>
        <dbReference type="PIRSR" id="PIRSR602481-1"/>
    </source>
</evidence>
<organism evidence="3 4">
    <name type="scientific">Rhizosphaericola mali</name>
    <dbReference type="NCBI Taxonomy" id="2545455"/>
    <lineage>
        <taxon>Bacteria</taxon>
        <taxon>Pseudomonadati</taxon>
        <taxon>Bacteroidota</taxon>
        <taxon>Chitinophagia</taxon>
        <taxon>Chitinophagales</taxon>
        <taxon>Chitinophagaceae</taxon>
        <taxon>Rhizosphaericola</taxon>
    </lineage>
</organism>
<keyword evidence="1" id="KW-0862">Zinc</keyword>
<dbReference type="AlphaFoldDB" id="A0A5P2G133"/>
<protein>
    <recommendedName>
        <fullName evidence="5">Transcriptional repressor</fullName>
    </recommendedName>
</protein>
<dbReference type="SUPFAM" id="SSF46785">
    <property type="entry name" value="Winged helix' DNA-binding domain"/>
    <property type="match status" value="1"/>
</dbReference>
<dbReference type="PANTHER" id="PTHR33202">
    <property type="entry name" value="ZINC UPTAKE REGULATION PROTEIN"/>
    <property type="match status" value="1"/>
</dbReference>
<reference evidence="3 4" key="1">
    <citation type="submission" date="2019-09" db="EMBL/GenBank/DDBJ databases">
        <title>Complete genome sequence of Arachidicoccus sp. B3-10 isolated from apple orchard soil.</title>
        <authorList>
            <person name="Kim H.S."/>
            <person name="Han K.-I."/>
            <person name="Suh M.K."/>
            <person name="Lee K.C."/>
            <person name="Eom M.K."/>
            <person name="Kim J.-S."/>
            <person name="Kang S.W."/>
            <person name="Sin Y."/>
            <person name="Lee J.-S."/>
        </authorList>
    </citation>
    <scope>NUCLEOTIDE SEQUENCE [LARGE SCALE GENOMIC DNA]</scope>
    <source>
        <strain evidence="3 4">B3-10</strain>
    </source>
</reference>
<dbReference type="InterPro" id="IPR036388">
    <property type="entry name" value="WH-like_DNA-bd_sf"/>
</dbReference>
<dbReference type="KEGG" id="arac:E0W69_006800"/>
<keyword evidence="2" id="KW-0408">Iron</keyword>
<evidence type="ECO:0000313" key="4">
    <source>
        <dbReference type="Proteomes" id="UP000292424"/>
    </source>
</evidence>
<evidence type="ECO:0000256" key="2">
    <source>
        <dbReference type="PIRSR" id="PIRSR602481-2"/>
    </source>
</evidence>
<feature type="binding site" evidence="1">
    <location>
        <position position="94"/>
    </location>
    <ligand>
        <name>Zn(2+)</name>
        <dbReference type="ChEBI" id="CHEBI:29105"/>
    </ligand>
</feature>
<dbReference type="Gene3D" id="1.10.10.10">
    <property type="entry name" value="Winged helix-like DNA-binding domain superfamily/Winged helix DNA-binding domain"/>
    <property type="match status" value="1"/>
</dbReference>
<dbReference type="Pfam" id="PF01475">
    <property type="entry name" value="FUR"/>
    <property type="match status" value="1"/>
</dbReference>
<dbReference type="OrthoDB" id="594893at2"/>
<keyword evidence="4" id="KW-1185">Reference proteome</keyword>
<evidence type="ECO:0008006" key="5">
    <source>
        <dbReference type="Google" id="ProtNLM"/>
    </source>
</evidence>
<dbReference type="Proteomes" id="UP000292424">
    <property type="component" value="Chromosome"/>
</dbReference>
<dbReference type="GO" id="GO:0045892">
    <property type="term" value="P:negative regulation of DNA-templated transcription"/>
    <property type="evidence" value="ECO:0007669"/>
    <property type="project" value="TreeGrafter"/>
</dbReference>
<name>A0A5P2G133_9BACT</name>
<accession>A0A5P2G133</accession>
<dbReference type="InterPro" id="IPR036390">
    <property type="entry name" value="WH_DNA-bd_sf"/>
</dbReference>
<proteinExistence type="predicted"/>
<dbReference type="PANTHER" id="PTHR33202:SF7">
    <property type="entry name" value="FERRIC UPTAKE REGULATION PROTEIN"/>
    <property type="match status" value="1"/>
</dbReference>
<dbReference type="GO" id="GO:0008270">
    <property type="term" value="F:zinc ion binding"/>
    <property type="evidence" value="ECO:0007669"/>
    <property type="project" value="TreeGrafter"/>
</dbReference>
<evidence type="ECO:0000313" key="3">
    <source>
        <dbReference type="EMBL" id="QES88378.1"/>
    </source>
</evidence>
<dbReference type="GO" id="GO:0000976">
    <property type="term" value="F:transcription cis-regulatory region binding"/>
    <property type="evidence" value="ECO:0007669"/>
    <property type="project" value="TreeGrafter"/>
</dbReference>
<gene>
    <name evidence="3" type="ORF">E0W69_006800</name>
</gene>
<dbReference type="GO" id="GO:1900376">
    <property type="term" value="P:regulation of secondary metabolite biosynthetic process"/>
    <property type="evidence" value="ECO:0007669"/>
    <property type="project" value="TreeGrafter"/>
</dbReference>
<keyword evidence="1" id="KW-0479">Metal-binding</keyword>
<comment type="cofactor">
    <cofactor evidence="2">
        <name>Mn(2+)</name>
        <dbReference type="ChEBI" id="CHEBI:29035"/>
    </cofactor>
    <cofactor evidence="2">
        <name>Fe(2+)</name>
        <dbReference type="ChEBI" id="CHEBI:29033"/>
    </cofactor>
    <text evidence="2">Binds 1 Mn(2+) or Fe(2+) ion per subunit.</text>
</comment>
<dbReference type="EMBL" id="CP044016">
    <property type="protein sequence ID" value="QES88378.1"/>
    <property type="molecule type" value="Genomic_DNA"/>
</dbReference>
<feature type="binding site" evidence="1">
    <location>
        <position position="133"/>
    </location>
    <ligand>
        <name>Zn(2+)</name>
        <dbReference type="ChEBI" id="CHEBI:29105"/>
    </ligand>
</feature>
<dbReference type="GO" id="GO:0003700">
    <property type="term" value="F:DNA-binding transcription factor activity"/>
    <property type="evidence" value="ECO:0007669"/>
    <property type="project" value="InterPro"/>
</dbReference>
<feature type="binding site" evidence="2">
    <location>
        <position position="81"/>
    </location>
    <ligand>
        <name>Fe cation</name>
        <dbReference type="ChEBI" id="CHEBI:24875"/>
    </ligand>
</feature>
<feature type="binding site" evidence="1">
    <location>
        <position position="97"/>
    </location>
    <ligand>
        <name>Zn(2+)</name>
        <dbReference type="ChEBI" id="CHEBI:29105"/>
    </ligand>
</feature>